<proteinExistence type="predicted"/>
<organism evidence="2 3">
    <name type="scientific">Acanthosepion pharaonis</name>
    <name type="common">Pharaoh cuttlefish</name>
    <name type="synonym">Sepia pharaonis</name>
    <dbReference type="NCBI Taxonomy" id="158019"/>
    <lineage>
        <taxon>Eukaryota</taxon>
        <taxon>Metazoa</taxon>
        <taxon>Spiralia</taxon>
        <taxon>Lophotrochozoa</taxon>
        <taxon>Mollusca</taxon>
        <taxon>Cephalopoda</taxon>
        <taxon>Coleoidea</taxon>
        <taxon>Decapodiformes</taxon>
        <taxon>Sepiida</taxon>
        <taxon>Sepiina</taxon>
        <taxon>Sepiidae</taxon>
        <taxon>Acanthosepion</taxon>
    </lineage>
</organism>
<dbReference type="Proteomes" id="UP000597762">
    <property type="component" value="Unassembled WGS sequence"/>
</dbReference>
<dbReference type="SUPFAM" id="SSF82185">
    <property type="entry name" value="Histone H3 K4-specific methyltransferase SET7/9 N-terminal domain"/>
    <property type="match status" value="2"/>
</dbReference>
<evidence type="ECO:0000313" key="2">
    <source>
        <dbReference type="EMBL" id="CAE1313406.1"/>
    </source>
</evidence>
<protein>
    <recommendedName>
        <fullName evidence="4">MORN repeat-containing protein 1</fullName>
    </recommendedName>
</protein>
<comment type="caution">
    <text evidence="2">The sequence shown here is derived from an EMBL/GenBank/DDBJ whole genome shotgun (WGS) entry which is preliminary data.</text>
</comment>
<sequence length="465" mass="52565">MATTVQKNGKKEKRCHSNYVGQQKKAVRHGYGVYTYTNPFFQYEGEWIDGKKHGLGKFLMNDGSYYNGEFKNGEIEGNGVRYFGLSGNKYTGSFYKGELQGRGIMEYKNGSVYEGSWENNKRQGHGILKEKDGSSYDGSFHQHKKHGSGTQNYKNGDIYTGDWIQGQRQGHGCLQAADGTYYKGQWANDVMSGLGYIKHSSGIIYDGHWINGLPQLLATKLVFVSNQTVNFIDKEKPFNIEIQCHNDDKELIPDQGRMIQLIAGIQHQATQNTSSEQSGNAESLENTLISTPYGYSILPCPLNIMKFEPKSTNENTENDPENYKPAAPETLKPLLEAVTIQKTTNGKVVWENLLSPTSCVEKKYYMPQENKKKTLSKHSISGSGLQKSKKDNLIPEIEEKWTEEINTDKPFNNTPTSGVEKKTDISNDFVLLAKDVTNPPFMNQRLETAFLKIKFYQQKTKVTRK</sequence>
<gene>
    <name evidence="2" type="ORF">SPHA_64571</name>
</gene>
<dbReference type="Pfam" id="PF02493">
    <property type="entry name" value="MORN"/>
    <property type="match status" value="9"/>
</dbReference>
<dbReference type="InterPro" id="IPR003409">
    <property type="entry name" value="MORN"/>
</dbReference>
<evidence type="ECO:0000256" key="1">
    <source>
        <dbReference type="ARBA" id="ARBA00022737"/>
    </source>
</evidence>
<keyword evidence="1" id="KW-0677">Repeat</keyword>
<evidence type="ECO:0000313" key="3">
    <source>
        <dbReference type="Proteomes" id="UP000597762"/>
    </source>
</evidence>
<dbReference type="SMART" id="SM00698">
    <property type="entry name" value="MORN"/>
    <property type="match status" value="8"/>
</dbReference>
<reference evidence="2" key="1">
    <citation type="submission" date="2021-01" db="EMBL/GenBank/DDBJ databases">
        <authorList>
            <person name="Li R."/>
            <person name="Bekaert M."/>
        </authorList>
    </citation>
    <scope>NUCLEOTIDE SEQUENCE</scope>
    <source>
        <strain evidence="2">Farmed</strain>
    </source>
</reference>
<dbReference type="OrthoDB" id="423343at2759"/>
<dbReference type="EMBL" id="CAHIKZ030004639">
    <property type="protein sequence ID" value="CAE1313406.1"/>
    <property type="molecule type" value="Genomic_DNA"/>
</dbReference>
<keyword evidence="3" id="KW-1185">Reference proteome</keyword>
<evidence type="ECO:0008006" key="4">
    <source>
        <dbReference type="Google" id="ProtNLM"/>
    </source>
</evidence>
<dbReference type="PANTHER" id="PTHR43215:SF14">
    <property type="entry name" value="RADIAL SPOKE HEAD 1 HOMOLOG"/>
    <property type="match status" value="1"/>
</dbReference>
<name>A0A812DZQ6_ACAPH</name>
<accession>A0A812DZQ6</accession>
<dbReference type="Gene3D" id="2.20.110.10">
    <property type="entry name" value="Histone H3 K4-specific methyltransferase SET7/9 N-terminal domain"/>
    <property type="match status" value="3"/>
</dbReference>
<dbReference type="PANTHER" id="PTHR43215">
    <property type="entry name" value="RADIAL SPOKE HEAD 1 HOMOLOG"/>
    <property type="match status" value="1"/>
</dbReference>
<dbReference type="AlphaFoldDB" id="A0A812DZQ6"/>